<dbReference type="KEGG" id="lin:lin1082"/>
<accession>Q92CT9</accession>
<dbReference type="GeneID" id="93234530"/>
<reference evidence="1 2" key="1">
    <citation type="journal article" date="2001" name="Science">
        <title>Comparative genomics of Listeria species.</title>
        <authorList>
            <person name="Glaser P."/>
            <person name="Frangeul L."/>
            <person name="Buchrieser C."/>
            <person name="Rusniok C."/>
            <person name="Amend A."/>
            <person name="Baquero F."/>
            <person name="Berche P."/>
            <person name="Bloecker H."/>
            <person name="Brandt P."/>
            <person name="Chakraborty T."/>
            <person name="Charbit A."/>
            <person name="Chetouani F."/>
            <person name="Couve E."/>
            <person name="de Daruvar A."/>
            <person name="Dehoux P."/>
            <person name="Domann E."/>
            <person name="Dominguez-Bernal G."/>
            <person name="Duchaud E."/>
            <person name="Durant L."/>
            <person name="Dussurget O."/>
            <person name="Entian K.-D."/>
            <person name="Fsihi H."/>
            <person name="Garcia-del Portillo F."/>
            <person name="Garrido P."/>
            <person name="Gautier L."/>
            <person name="Goebel W."/>
            <person name="Gomez-Lopez N."/>
            <person name="Hain T."/>
            <person name="Hauf J."/>
            <person name="Jackson D."/>
            <person name="Jones L.-M."/>
            <person name="Kaerst U."/>
            <person name="Kreft J."/>
            <person name="Kuhn M."/>
            <person name="Kunst F."/>
            <person name="Kurapkat G."/>
            <person name="Madueno E."/>
            <person name="Maitournam A."/>
            <person name="Mata Vicente J."/>
            <person name="Ng E."/>
            <person name="Nedjari H."/>
            <person name="Nordsiek G."/>
            <person name="Novella S."/>
            <person name="de Pablos B."/>
            <person name="Perez-Diaz J.-C."/>
            <person name="Purcell R."/>
            <person name="Remmel B."/>
            <person name="Rose M."/>
            <person name="Schlueter T."/>
            <person name="Simoes N."/>
            <person name="Tierrez A."/>
            <person name="Vazquez-Boland J.-A."/>
            <person name="Voss H."/>
            <person name="Wehland J."/>
            <person name="Cossart P."/>
        </authorList>
    </citation>
    <scope>NUCLEOTIDE SEQUENCE [LARGE SCALE GENOMIC DNA]</scope>
    <source>
        <strain evidence="2">ATCC BAA-680 / CLIP 11262</strain>
    </source>
</reference>
<organism evidence="1 2">
    <name type="scientific">Listeria innocua serovar 6a (strain ATCC BAA-680 / CLIP 11262)</name>
    <dbReference type="NCBI Taxonomy" id="272626"/>
    <lineage>
        <taxon>Bacteria</taxon>
        <taxon>Bacillati</taxon>
        <taxon>Bacillota</taxon>
        <taxon>Bacilli</taxon>
        <taxon>Bacillales</taxon>
        <taxon>Listeriaceae</taxon>
        <taxon>Listeria</taxon>
    </lineage>
</organism>
<sequence>MRKKLIEQILISPSPFSIFEENYNELRNTRFLLFDNNSNNFGKKFQKMEFNNFTISPLAEYHNTMVLDQYTVKESRELEVVHCVDFDSNIISNLRKLFFHTNYSNEYLIKLLLYVKKERIQPNCSPYLIECAANNFNLDKQDIYESLLSFSLLENTNIEQLITNHLNKEPSSTDYLDTDERWRSLIELKKYATKEYIPRYYYIYCLLLKMYFLKFSSKKSAKNKLIQLLDSINTELFSYWENELVICYLSLKEDSKTDSFFGSVKPNTKDMLIKIQGMAWDLFHLRCAHEHMAERNNYSKRIFLHSFSSEDKGLNSIIRLNPIKRIAFDGKDVYTHHRYTIFNMCPEVDVYTILNEYTHHRNKMCKETNYQELSKKLEFELLHLSSR</sequence>
<name>Q92CT9_LISIN</name>
<dbReference type="Proteomes" id="UP000002513">
    <property type="component" value="Chromosome"/>
</dbReference>
<dbReference type="AlphaFoldDB" id="Q92CT9"/>
<dbReference type="HOGENOM" id="CLU_717479_0_0_9"/>
<dbReference type="STRING" id="272626.gene:17565412"/>
<proteinExistence type="predicted"/>
<dbReference type="RefSeq" id="WP_010990749.1">
    <property type="nucleotide sequence ID" value="NC_003212.1"/>
</dbReference>
<evidence type="ECO:0000313" key="1">
    <source>
        <dbReference type="EMBL" id="CAC96313.1"/>
    </source>
</evidence>
<gene>
    <name evidence="1" type="ordered locus">lin1082</name>
</gene>
<dbReference type="PIR" id="AI1567">
    <property type="entry name" value="AI1567"/>
</dbReference>
<evidence type="ECO:0000313" key="2">
    <source>
        <dbReference type="Proteomes" id="UP000002513"/>
    </source>
</evidence>
<dbReference type="EMBL" id="AL596167">
    <property type="protein sequence ID" value="CAC96313.1"/>
    <property type="molecule type" value="Genomic_DNA"/>
</dbReference>
<protein>
    <submittedName>
        <fullName evidence="1">Lin1082 protein</fullName>
    </submittedName>
</protein>
<dbReference type="eggNOG" id="ENOG5030Y8U">
    <property type="taxonomic scope" value="Bacteria"/>
</dbReference>
<dbReference type="OrthoDB" id="7059787at2"/>